<organism evidence="1 2">
    <name type="scientific">Nonlabens agnitus</name>
    <dbReference type="NCBI Taxonomy" id="870484"/>
    <lineage>
        <taxon>Bacteria</taxon>
        <taxon>Pseudomonadati</taxon>
        <taxon>Bacteroidota</taxon>
        <taxon>Flavobacteriia</taxon>
        <taxon>Flavobacteriales</taxon>
        <taxon>Flavobacteriaceae</taxon>
        <taxon>Nonlabens</taxon>
    </lineage>
</organism>
<sequence length="206" mass="23108">MRKLIQQKSVIIIGTIILLGLSYSCGNSKEQESDSLLEYTEDDLENSSSEVAKVYTFNQDCKATIENMDFSSLCFSDEKTPAYKIGEMSNFGNRCQFELADGQLRFALVYRDYSEVAPDEVAMANQAFQQSHQKTAEMMYKKLNSVKDLGDYAFIGADSIDNSDEKVLEILVSNVLISIAADPEYCGFSDEELIKLGRILTAYVKK</sequence>
<dbReference type="EMBL" id="MQUC01000003">
    <property type="protein sequence ID" value="PRP66370.1"/>
    <property type="molecule type" value="Genomic_DNA"/>
</dbReference>
<evidence type="ECO:0000313" key="2">
    <source>
        <dbReference type="Proteomes" id="UP000239532"/>
    </source>
</evidence>
<name>A0A2S9WSB8_9FLAO</name>
<dbReference type="OrthoDB" id="1453924at2"/>
<dbReference type="Proteomes" id="UP000239532">
    <property type="component" value="Unassembled WGS sequence"/>
</dbReference>
<proteinExistence type="predicted"/>
<dbReference type="PROSITE" id="PS51257">
    <property type="entry name" value="PROKAR_LIPOPROTEIN"/>
    <property type="match status" value="1"/>
</dbReference>
<keyword evidence="2" id="KW-1185">Reference proteome</keyword>
<comment type="caution">
    <text evidence="1">The sequence shown here is derived from an EMBL/GenBank/DDBJ whole genome shotgun (WGS) entry which is preliminary data.</text>
</comment>
<accession>A0A2S9WSB8</accession>
<dbReference type="RefSeq" id="WP_105982208.1">
    <property type="nucleotide sequence ID" value="NZ_MQUC01000003.1"/>
</dbReference>
<evidence type="ECO:0000313" key="1">
    <source>
        <dbReference type="EMBL" id="PRP66370.1"/>
    </source>
</evidence>
<reference evidence="1 2" key="1">
    <citation type="submission" date="2016-11" db="EMBL/GenBank/DDBJ databases">
        <title>Trade-off between light-utilization and light-protection in marine flavobacteria.</title>
        <authorList>
            <person name="Kumagai Y."/>
        </authorList>
    </citation>
    <scope>NUCLEOTIDE SEQUENCE [LARGE SCALE GENOMIC DNA]</scope>
    <source>
        <strain evidence="1 2">JCM 17109</strain>
    </source>
</reference>
<protein>
    <submittedName>
        <fullName evidence="1">Uncharacterized protein</fullName>
    </submittedName>
</protein>
<dbReference type="AlphaFoldDB" id="A0A2S9WSB8"/>
<gene>
    <name evidence="1" type="ORF">BST86_04330</name>
</gene>